<comment type="caution">
    <text evidence="7">The sequence shown here is derived from an EMBL/GenBank/DDBJ whole genome shotgun (WGS) entry which is preliminary data.</text>
</comment>
<feature type="transmembrane region" description="Helical" evidence="5">
    <location>
        <begin position="92"/>
        <end position="113"/>
    </location>
</feature>
<dbReference type="GO" id="GO:0016020">
    <property type="term" value="C:membrane"/>
    <property type="evidence" value="ECO:0007669"/>
    <property type="project" value="UniProtKB-SubCell"/>
</dbReference>
<evidence type="ECO:0000313" key="7">
    <source>
        <dbReference type="EMBL" id="CAD5120331.1"/>
    </source>
</evidence>
<keyword evidence="2 5" id="KW-0812">Transmembrane</keyword>
<dbReference type="PANTHER" id="PTHR21419:SF36">
    <property type="entry name" value="PROTEIN FAM234A-LIKE"/>
    <property type="match status" value="1"/>
</dbReference>
<accession>A0A7I8VVG0</accession>
<dbReference type="InterPro" id="IPR028994">
    <property type="entry name" value="Integrin_alpha_N"/>
</dbReference>
<protein>
    <submittedName>
        <fullName evidence="7">DgyrCDS8905</fullName>
    </submittedName>
</protein>
<gene>
    <name evidence="7" type="ORF">DGYR_LOCUS8441</name>
</gene>
<dbReference type="InterPro" id="IPR055409">
    <property type="entry name" value="Beta-prop_FAM234A_B"/>
</dbReference>
<evidence type="ECO:0000313" key="8">
    <source>
        <dbReference type="Proteomes" id="UP000549394"/>
    </source>
</evidence>
<evidence type="ECO:0000256" key="5">
    <source>
        <dbReference type="SAM" id="Phobius"/>
    </source>
</evidence>
<evidence type="ECO:0000256" key="1">
    <source>
        <dbReference type="ARBA" id="ARBA00004167"/>
    </source>
</evidence>
<keyword evidence="4 5" id="KW-0472">Membrane</keyword>
<evidence type="ECO:0000259" key="6">
    <source>
        <dbReference type="Pfam" id="PF23727"/>
    </source>
</evidence>
<evidence type="ECO:0000256" key="3">
    <source>
        <dbReference type="ARBA" id="ARBA00022989"/>
    </source>
</evidence>
<organism evidence="7 8">
    <name type="scientific">Dimorphilus gyrociliatus</name>
    <dbReference type="NCBI Taxonomy" id="2664684"/>
    <lineage>
        <taxon>Eukaryota</taxon>
        <taxon>Metazoa</taxon>
        <taxon>Spiralia</taxon>
        <taxon>Lophotrochozoa</taxon>
        <taxon>Annelida</taxon>
        <taxon>Polychaeta</taxon>
        <taxon>Polychaeta incertae sedis</taxon>
        <taxon>Dinophilidae</taxon>
        <taxon>Dimorphilus</taxon>
    </lineage>
</organism>
<name>A0A7I8VVG0_9ANNE</name>
<dbReference type="Gene3D" id="2.130.10.10">
    <property type="entry name" value="YVTN repeat-like/Quinoprotein amine dehydrogenase"/>
    <property type="match status" value="1"/>
</dbReference>
<reference evidence="7 8" key="1">
    <citation type="submission" date="2020-08" db="EMBL/GenBank/DDBJ databases">
        <authorList>
            <person name="Hejnol A."/>
        </authorList>
    </citation>
    <scope>NUCLEOTIDE SEQUENCE [LARGE SCALE GENOMIC DNA]</scope>
</reference>
<keyword evidence="3 5" id="KW-1133">Transmembrane helix</keyword>
<dbReference type="AlphaFoldDB" id="A0A7I8VVG0"/>
<comment type="subcellular location">
    <subcellularLocation>
        <location evidence="1">Membrane</location>
        <topology evidence="1">Single-pass membrane protein</topology>
    </subcellularLocation>
</comment>
<evidence type="ECO:0000256" key="2">
    <source>
        <dbReference type="ARBA" id="ARBA00022692"/>
    </source>
</evidence>
<dbReference type="SUPFAM" id="SSF69318">
    <property type="entry name" value="Integrin alpha N-terminal domain"/>
    <property type="match status" value="1"/>
</dbReference>
<dbReference type="Proteomes" id="UP000549394">
    <property type="component" value="Unassembled WGS sequence"/>
</dbReference>
<proteinExistence type="predicted"/>
<keyword evidence="8" id="KW-1185">Reference proteome</keyword>
<sequence>MQVLFTSGKTGRSQAVYTPVNVYYMRRSSSSSSDEPQSASEEEELVFDSLDLTDQQPEDSEKPLMTARPKARIRSVRITPYRSRIEKFVWNFIYLLLFTAFLGSVACFIVYFVSTYSEPVRKGCSKITVEDVWVKGIPKLTTESALRMVEANGDGILDVVIGFGTGAEAFFIDPVVCDIYFNSKKPCGGGVLTLDGKTGEEIWRVYTEHEIFALNCQEDLDGDSWKDCVCGGRGATLLAFSPKRKRIIWRYNDTASLLWQSNFYTAQFVPDLNFDGTRDVLEVHGGDPFGEPGRKTRVVGRLILLDGRTGKVLQWVNVPDERESYYSPVLFQYRKEWTILFGTGGETHGGSLWYIALADLVEGRIEKAHKIYTDPYKGLMTPPVITDITNDGVKDLIFSSFNSSVLAFDGKDLTVLLWNFTAKGTESYSTPSVGYYNNDSVPDFLVKFSVGPGFPLYYSAKSVVLDGRNGKPLTKFVESEIATQSSPLTWSFEESGQDIFIFWKADCSRNGSLHYKEEFEFLKGTNVHEQSRSDFCQLKHKQTGYGELIGMSDVMKDFSVLYDSRLRFKEEHSAWVNTTKEALDYLERNKPKLPFFGDDMPHKRKRRHIGLHDAEGIQRYISSGTLAPPLQSNSIDNSIHLLFAVYWFYPAKTSVLFPKDKVCIDEGMKLEKRRFTASGKYYGMDRDGYERVITEECLKKSNKSTNIQFQKEYDPYNLHMGQTTIYRIKLTCDCKDCKTKKFEHQTWPSYMGPFTDSNTFI</sequence>
<dbReference type="PANTHER" id="PTHR21419">
    <property type="match status" value="1"/>
</dbReference>
<dbReference type="OrthoDB" id="567787at2759"/>
<dbReference type="Pfam" id="PF23727">
    <property type="entry name" value="Beta-prop_FAM234A_B"/>
    <property type="match status" value="1"/>
</dbReference>
<feature type="domain" description="FAM234A/B beta-propeller" evidence="6">
    <location>
        <begin position="141"/>
        <end position="508"/>
    </location>
</feature>
<evidence type="ECO:0000256" key="4">
    <source>
        <dbReference type="ARBA" id="ARBA00023136"/>
    </source>
</evidence>
<dbReference type="EMBL" id="CAJFCJ010000012">
    <property type="protein sequence ID" value="CAD5120331.1"/>
    <property type="molecule type" value="Genomic_DNA"/>
</dbReference>
<dbReference type="InterPro" id="IPR015943">
    <property type="entry name" value="WD40/YVTN_repeat-like_dom_sf"/>
</dbReference>
<dbReference type="InterPro" id="IPR045232">
    <property type="entry name" value="FAM234"/>
</dbReference>